<dbReference type="SMART" id="SM00220">
    <property type="entry name" value="S_TKc"/>
    <property type="match status" value="1"/>
</dbReference>
<proteinExistence type="predicted"/>
<reference evidence="5" key="1">
    <citation type="submission" date="2022-10" db="EMBL/GenBank/DDBJ databases">
        <title>Genome assembly of Pristionchus species.</title>
        <authorList>
            <person name="Yoshida K."/>
            <person name="Sommer R.J."/>
        </authorList>
    </citation>
    <scope>NUCLEOTIDE SEQUENCE [LARGE SCALE GENOMIC DNA]</scope>
    <source>
        <strain evidence="5">RS5460</strain>
    </source>
</reference>
<keyword evidence="5" id="KW-1185">Reference proteome</keyword>
<feature type="binding site" evidence="1">
    <location>
        <position position="58"/>
    </location>
    <ligand>
        <name>ATP</name>
        <dbReference type="ChEBI" id="CHEBI:30616"/>
    </ligand>
</feature>
<dbReference type="PANTHER" id="PTHR11909">
    <property type="entry name" value="CASEIN KINASE-RELATED"/>
    <property type="match status" value="1"/>
</dbReference>
<evidence type="ECO:0000313" key="5">
    <source>
        <dbReference type="Proteomes" id="UP001328107"/>
    </source>
</evidence>
<dbReference type="InterPro" id="IPR017441">
    <property type="entry name" value="Protein_kinase_ATP_BS"/>
</dbReference>
<dbReference type="GO" id="GO:0004672">
    <property type="term" value="F:protein kinase activity"/>
    <property type="evidence" value="ECO:0007669"/>
    <property type="project" value="InterPro"/>
</dbReference>
<feature type="compositionally biased region" description="Basic and acidic residues" evidence="2">
    <location>
        <begin position="328"/>
        <end position="359"/>
    </location>
</feature>
<sequence>RRLSQGERKDEKKLEPDQVLKSERGTEYLVDRLLGTGGFGEVWKICLLKDPEKQFAMKTESNYIERKSLLRLKCEVNLFEEIERSSNQIDKTHFVKMYDKGKTRDFKYYVMDLIWLSIKDIKEKICVGSFTPHTRIKIARQTLKAIESLHEIGFLHRDIKPANFAVGLPPKEGTIFMLDFGIARPYKDKDGGVRKAHKRVPYMGTLLYASMEALAQNEQARRDDLEVWLYMILEVRCDTVLWELMQKPRELFAGAGPLLPYSSLNYRSLAAGRLKTPEKFCDIIELLNTMAYEEVGDFTQINLLLSQICVDENVDENLPVDWMGKKQKSPEKPKKDKKEKKKEARKKETAKAKEEEGKVLDRKILEQKTGV</sequence>
<dbReference type="PROSITE" id="PS00107">
    <property type="entry name" value="PROTEIN_KINASE_ATP"/>
    <property type="match status" value="1"/>
</dbReference>
<dbReference type="InterPro" id="IPR011009">
    <property type="entry name" value="Kinase-like_dom_sf"/>
</dbReference>
<evidence type="ECO:0000256" key="2">
    <source>
        <dbReference type="SAM" id="MobiDB-lite"/>
    </source>
</evidence>
<evidence type="ECO:0000259" key="3">
    <source>
        <dbReference type="PROSITE" id="PS50011"/>
    </source>
</evidence>
<dbReference type="AlphaFoldDB" id="A0AAN5C9F5"/>
<feature type="domain" description="Protein kinase" evidence="3">
    <location>
        <begin position="28"/>
        <end position="371"/>
    </location>
</feature>
<protein>
    <recommendedName>
        <fullName evidence="3">Protein kinase domain-containing protein</fullName>
    </recommendedName>
</protein>
<feature type="non-terminal residue" evidence="4">
    <location>
        <position position="1"/>
    </location>
</feature>
<comment type="caution">
    <text evidence="4">The sequence shown here is derived from an EMBL/GenBank/DDBJ whole genome shotgun (WGS) entry which is preliminary data.</text>
</comment>
<dbReference type="EMBL" id="BTRK01000003">
    <property type="protein sequence ID" value="GMR42798.1"/>
    <property type="molecule type" value="Genomic_DNA"/>
</dbReference>
<dbReference type="SUPFAM" id="SSF56112">
    <property type="entry name" value="Protein kinase-like (PK-like)"/>
    <property type="match status" value="1"/>
</dbReference>
<dbReference type="PROSITE" id="PS50011">
    <property type="entry name" value="PROTEIN_KINASE_DOM"/>
    <property type="match status" value="1"/>
</dbReference>
<feature type="region of interest" description="Disordered" evidence="2">
    <location>
        <begin position="320"/>
        <end position="359"/>
    </location>
</feature>
<evidence type="ECO:0000313" key="4">
    <source>
        <dbReference type="EMBL" id="GMR42798.1"/>
    </source>
</evidence>
<keyword evidence="1" id="KW-0067">ATP-binding</keyword>
<evidence type="ECO:0000256" key="1">
    <source>
        <dbReference type="PROSITE-ProRule" id="PRU10141"/>
    </source>
</evidence>
<dbReference type="GO" id="GO:0005524">
    <property type="term" value="F:ATP binding"/>
    <property type="evidence" value="ECO:0007669"/>
    <property type="project" value="UniProtKB-UniRule"/>
</dbReference>
<dbReference type="InterPro" id="IPR050235">
    <property type="entry name" value="CK1_Ser-Thr_kinase"/>
</dbReference>
<organism evidence="4 5">
    <name type="scientific">Pristionchus mayeri</name>
    <dbReference type="NCBI Taxonomy" id="1317129"/>
    <lineage>
        <taxon>Eukaryota</taxon>
        <taxon>Metazoa</taxon>
        <taxon>Ecdysozoa</taxon>
        <taxon>Nematoda</taxon>
        <taxon>Chromadorea</taxon>
        <taxon>Rhabditida</taxon>
        <taxon>Rhabditina</taxon>
        <taxon>Diplogasteromorpha</taxon>
        <taxon>Diplogasteroidea</taxon>
        <taxon>Neodiplogasteridae</taxon>
        <taxon>Pristionchus</taxon>
    </lineage>
</organism>
<name>A0AAN5C9F5_9BILA</name>
<dbReference type="Proteomes" id="UP001328107">
    <property type="component" value="Unassembled WGS sequence"/>
</dbReference>
<dbReference type="Pfam" id="PF00069">
    <property type="entry name" value="Pkinase"/>
    <property type="match status" value="1"/>
</dbReference>
<gene>
    <name evidence="4" type="ORF">PMAYCL1PPCAC_12993</name>
</gene>
<dbReference type="Gene3D" id="1.10.510.10">
    <property type="entry name" value="Transferase(Phosphotransferase) domain 1"/>
    <property type="match status" value="1"/>
</dbReference>
<dbReference type="InterPro" id="IPR000719">
    <property type="entry name" value="Prot_kinase_dom"/>
</dbReference>
<keyword evidence="1" id="KW-0547">Nucleotide-binding</keyword>
<accession>A0AAN5C9F5</accession>